<evidence type="ECO:0000313" key="1">
    <source>
        <dbReference type="EMBL" id="CAJ1975304.1"/>
    </source>
</evidence>
<gene>
    <name evidence="1" type="ORF">AYBTSS11_LOCUS27416</name>
</gene>
<keyword evidence="2" id="KW-1185">Reference proteome</keyword>
<dbReference type="Proteomes" id="UP001189624">
    <property type="component" value="Chromosome 9"/>
</dbReference>
<reference evidence="1" key="1">
    <citation type="submission" date="2023-10" db="EMBL/GenBank/DDBJ databases">
        <authorList>
            <person name="Domelevo Entfellner J.-B."/>
        </authorList>
    </citation>
    <scope>NUCLEOTIDE SEQUENCE</scope>
</reference>
<feature type="non-terminal residue" evidence="1">
    <location>
        <position position="87"/>
    </location>
</feature>
<evidence type="ECO:0000313" key="2">
    <source>
        <dbReference type="Proteomes" id="UP001189624"/>
    </source>
</evidence>
<accession>A0AA86T208</accession>
<dbReference type="EMBL" id="OY731406">
    <property type="protein sequence ID" value="CAJ1975304.1"/>
    <property type="molecule type" value="Genomic_DNA"/>
</dbReference>
<dbReference type="Gramene" id="rna-AYBTSS11_LOCUS27416">
    <property type="protein sequence ID" value="CAJ1975304.1"/>
    <property type="gene ID" value="gene-AYBTSS11_LOCUS27416"/>
</dbReference>
<organism evidence="1 2">
    <name type="scientific">Sphenostylis stenocarpa</name>
    <dbReference type="NCBI Taxonomy" id="92480"/>
    <lineage>
        <taxon>Eukaryota</taxon>
        <taxon>Viridiplantae</taxon>
        <taxon>Streptophyta</taxon>
        <taxon>Embryophyta</taxon>
        <taxon>Tracheophyta</taxon>
        <taxon>Spermatophyta</taxon>
        <taxon>Magnoliopsida</taxon>
        <taxon>eudicotyledons</taxon>
        <taxon>Gunneridae</taxon>
        <taxon>Pentapetalae</taxon>
        <taxon>rosids</taxon>
        <taxon>fabids</taxon>
        <taxon>Fabales</taxon>
        <taxon>Fabaceae</taxon>
        <taxon>Papilionoideae</taxon>
        <taxon>50 kb inversion clade</taxon>
        <taxon>NPAAA clade</taxon>
        <taxon>indigoferoid/millettioid clade</taxon>
        <taxon>Phaseoleae</taxon>
        <taxon>Sphenostylis</taxon>
    </lineage>
</organism>
<dbReference type="AlphaFoldDB" id="A0AA86T208"/>
<protein>
    <submittedName>
        <fullName evidence="1">Uncharacterized protein</fullName>
    </submittedName>
</protein>
<name>A0AA86T208_9FABA</name>
<sequence>MHEEVKFVHKKQMRELGNPPKDNKVIETHNTAFPTNCSVPLKRLINSMMSEQFLDVECSYGNKSIQGGALRLDGYNDIFTELISILM</sequence>
<proteinExistence type="predicted"/>